<proteinExistence type="predicted"/>
<gene>
    <name evidence="1" type="ORF">MLD38_023932</name>
</gene>
<accession>A0ACB9NTD9</accession>
<evidence type="ECO:0000313" key="2">
    <source>
        <dbReference type="Proteomes" id="UP001057402"/>
    </source>
</evidence>
<keyword evidence="2" id="KW-1185">Reference proteome</keyword>
<organism evidence="1 2">
    <name type="scientific">Melastoma candidum</name>
    <dbReference type="NCBI Taxonomy" id="119954"/>
    <lineage>
        <taxon>Eukaryota</taxon>
        <taxon>Viridiplantae</taxon>
        <taxon>Streptophyta</taxon>
        <taxon>Embryophyta</taxon>
        <taxon>Tracheophyta</taxon>
        <taxon>Spermatophyta</taxon>
        <taxon>Magnoliopsida</taxon>
        <taxon>eudicotyledons</taxon>
        <taxon>Gunneridae</taxon>
        <taxon>Pentapetalae</taxon>
        <taxon>rosids</taxon>
        <taxon>malvids</taxon>
        <taxon>Myrtales</taxon>
        <taxon>Melastomataceae</taxon>
        <taxon>Melastomatoideae</taxon>
        <taxon>Melastomateae</taxon>
        <taxon>Melastoma</taxon>
    </lineage>
</organism>
<name>A0ACB9NTD9_9MYRT</name>
<dbReference type="EMBL" id="CM042886">
    <property type="protein sequence ID" value="KAI4338927.1"/>
    <property type="molecule type" value="Genomic_DNA"/>
</dbReference>
<comment type="caution">
    <text evidence="1">The sequence shown here is derived from an EMBL/GenBank/DDBJ whole genome shotgun (WGS) entry which is preliminary data.</text>
</comment>
<evidence type="ECO:0000313" key="1">
    <source>
        <dbReference type="EMBL" id="KAI4338927.1"/>
    </source>
</evidence>
<dbReference type="Proteomes" id="UP001057402">
    <property type="component" value="Chromosome 7"/>
</dbReference>
<reference evidence="2" key="1">
    <citation type="journal article" date="2023" name="Front. Plant Sci.">
        <title>Chromosomal-level genome assembly of Melastoma candidum provides insights into trichome evolution.</title>
        <authorList>
            <person name="Zhong Y."/>
            <person name="Wu W."/>
            <person name="Sun C."/>
            <person name="Zou P."/>
            <person name="Liu Y."/>
            <person name="Dai S."/>
            <person name="Zhou R."/>
        </authorList>
    </citation>
    <scope>NUCLEOTIDE SEQUENCE [LARGE SCALE GENOMIC DNA]</scope>
</reference>
<sequence>MWGCDCVGLSVIHRCSGIGIMGLWAALLVLLISGSSRFIDARPDPSSSVDVLRNKNTCALCEEFTGEALEYLADNKTQNEIMGVLYKSCARALSFKQECIKLIDYYAPLFFMEISSVQPGDFCQKVNLCEKMAFLSLQVKEEKCDLCHQVVSLVLEKLKDPDTQMDVIQILLKACNSMESYAKKCKRIVFEYGPLILANAEQFLETTDVCAAMHACSSSSEANQQIILERVPGHSSS</sequence>
<protein>
    <submittedName>
        <fullName evidence="1">Uncharacterized protein</fullName>
    </submittedName>
</protein>